<dbReference type="AlphaFoldDB" id="A0A1Y3YV91"/>
<evidence type="ECO:0000313" key="2">
    <source>
        <dbReference type="Proteomes" id="UP000195386"/>
    </source>
</evidence>
<gene>
    <name evidence="1" type="ORF">B5F97_05905</name>
</gene>
<dbReference type="Proteomes" id="UP000195386">
    <property type="component" value="Unassembled WGS sequence"/>
</dbReference>
<protein>
    <submittedName>
        <fullName evidence="1">Uncharacterized protein</fullName>
    </submittedName>
</protein>
<evidence type="ECO:0000313" key="1">
    <source>
        <dbReference type="EMBL" id="OUO01756.1"/>
    </source>
</evidence>
<accession>A0A1Y3YV91</accession>
<dbReference type="RefSeq" id="WP_087425720.1">
    <property type="nucleotide sequence ID" value="NZ_CAMMFP010000002.1"/>
</dbReference>
<comment type="caution">
    <text evidence="1">The sequence shown here is derived from an EMBL/GenBank/DDBJ whole genome shotgun (WGS) entry which is preliminary data.</text>
</comment>
<reference evidence="2" key="1">
    <citation type="submission" date="2017-04" db="EMBL/GenBank/DDBJ databases">
        <title>Function of individual gut microbiota members based on whole genome sequencing of pure cultures obtained from chicken caecum.</title>
        <authorList>
            <person name="Medvecky M."/>
            <person name="Cejkova D."/>
            <person name="Polansky O."/>
            <person name="Karasova D."/>
            <person name="Kubasova T."/>
            <person name="Cizek A."/>
            <person name="Rychlik I."/>
        </authorList>
    </citation>
    <scope>NUCLEOTIDE SEQUENCE [LARGE SCALE GENOMIC DNA]</scope>
    <source>
        <strain evidence="2">An43</strain>
    </source>
</reference>
<proteinExistence type="predicted"/>
<organism evidence="1 2">
    <name type="scientific">Bacteroides clarus</name>
    <dbReference type="NCBI Taxonomy" id="626929"/>
    <lineage>
        <taxon>Bacteria</taxon>
        <taxon>Pseudomonadati</taxon>
        <taxon>Bacteroidota</taxon>
        <taxon>Bacteroidia</taxon>
        <taxon>Bacteroidales</taxon>
        <taxon>Bacteroidaceae</taxon>
        <taxon>Bacteroides</taxon>
    </lineage>
</organism>
<dbReference type="EMBL" id="NFII01000004">
    <property type="protein sequence ID" value="OUO01756.1"/>
    <property type="molecule type" value="Genomic_DNA"/>
</dbReference>
<sequence>MMRREKQRYEKPAIKFVEIDLNSCIAVNGSTYTGTNNNMLWGGKDYHDKDVTVDENVDLSKTWDNDSWNNR</sequence>
<name>A0A1Y3YV91_9BACE</name>